<dbReference type="Proteomes" id="UP000192756">
    <property type="component" value="Unassembled WGS sequence"/>
</dbReference>
<reference evidence="2" key="1">
    <citation type="submission" date="2017-04" db="EMBL/GenBank/DDBJ databases">
        <authorList>
            <person name="Varghese N."/>
            <person name="Submissions S."/>
        </authorList>
    </citation>
    <scope>NUCLEOTIDE SEQUENCE [LARGE SCALE GENOMIC DNA]</scope>
    <source>
        <strain evidence="2">DSM 12126</strain>
    </source>
</reference>
<accession>A0A1W1ZBR0</accession>
<evidence type="ECO:0000313" key="2">
    <source>
        <dbReference type="Proteomes" id="UP000192756"/>
    </source>
</evidence>
<gene>
    <name evidence="1" type="ORF">SAMN04488524_0567</name>
</gene>
<evidence type="ECO:0000313" key="1">
    <source>
        <dbReference type="EMBL" id="SMC45776.1"/>
    </source>
</evidence>
<dbReference type="AlphaFoldDB" id="A0A1W1ZBR0"/>
<keyword evidence="2" id="KW-1185">Reference proteome</keyword>
<dbReference type="RefSeq" id="WP_084236895.1">
    <property type="nucleotide sequence ID" value="NZ_FWXT01000001.1"/>
</dbReference>
<dbReference type="STRING" id="151894.SAMN04488524_0567"/>
<organism evidence="1 2">
    <name type="scientific">Pedobacter africanus</name>
    <dbReference type="NCBI Taxonomy" id="151894"/>
    <lineage>
        <taxon>Bacteria</taxon>
        <taxon>Pseudomonadati</taxon>
        <taxon>Bacteroidota</taxon>
        <taxon>Sphingobacteriia</taxon>
        <taxon>Sphingobacteriales</taxon>
        <taxon>Sphingobacteriaceae</taxon>
        <taxon>Pedobacter</taxon>
    </lineage>
</organism>
<name>A0A1W1ZBR0_9SPHI</name>
<dbReference type="Gene3D" id="1.10.3230.30">
    <property type="entry name" value="Phage gp6-like head-tail connector protein"/>
    <property type="match status" value="1"/>
</dbReference>
<proteinExistence type="predicted"/>
<dbReference type="EMBL" id="FWXT01000001">
    <property type="protein sequence ID" value="SMC45776.1"/>
    <property type="molecule type" value="Genomic_DNA"/>
</dbReference>
<sequence>MIITEYTDIISLARARTYLRVDDMMNEDDDEITSMIKASFTFIERYTCHLFGSRDLSQLVPPKIYKYPINSISGVTEDDWDNYYQRNLDYYCQENISSRPVLVNFNAGYVNVEDVPEDFIQAALQIIKVWYFEAEKQVNETLIPVSVKQVLDTYRRFV</sequence>
<protein>
    <submittedName>
        <fullName evidence="1">Phage gp6-like head-tail connector protein</fullName>
    </submittedName>
</protein>
<dbReference type="OrthoDB" id="1252519at2"/>